<dbReference type="STRING" id="1792845.BC343_20220"/>
<evidence type="ECO:0000256" key="1">
    <source>
        <dbReference type="SAM" id="Phobius"/>
    </source>
</evidence>
<comment type="caution">
    <text evidence="2">The sequence shown here is derived from an EMBL/GenBank/DDBJ whole genome shotgun (WGS) entry which is preliminary data.</text>
</comment>
<keyword evidence="3" id="KW-1185">Reference proteome</keyword>
<proteinExistence type="predicted"/>
<dbReference type="AlphaFoldDB" id="A0A1S9PK31"/>
<gene>
    <name evidence="2" type="ORF">BC343_20220</name>
</gene>
<dbReference type="EMBL" id="MBTF01000002">
    <property type="protein sequence ID" value="OOQ61312.1"/>
    <property type="molecule type" value="Genomic_DNA"/>
</dbReference>
<protein>
    <recommendedName>
        <fullName evidence="4">Peptidase M56 domain-containing protein</fullName>
    </recommendedName>
</protein>
<sequence>MTGWLVTARFLKPNINAMALFPFILIREDAMRNDKVLLNHERIHLRQQAELLVLPFYILYLLNYLLSLARYRRHYPAYRNISFEREAYDKEADLHYLGRRRWYNWLAYL</sequence>
<name>A0A1S9PK31_9SPHI</name>
<evidence type="ECO:0008006" key="4">
    <source>
        <dbReference type="Google" id="ProtNLM"/>
    </source>
</evidence>
<dbReference type="Proteomes" id="UP000189739">
    <property type="component" value="Unassembled WGS sequence"/>
</dbReference>
<feature type="transmembrane region" description="Helical" evidence="1">
    <location>
        <begin position="51"/>
        <end position="69"/>
    </location>
</feature>
<keyword evidence="1" id="KW-0812">Transmembrane</keyword>
<evidence type="ECO:0000313" key="2">
    <source>
        <dbReference type="EMBL" id="OOQ61312.1"/>
    </source>
</evidence>
<keyword evidence="1" id="KW-0472">Membrane</keyword>
<keyword evidence="1" id="KW-1133">Transmembrane helix</keyword>
<dbReference type="OrthoDB" id="1027344at2"/>
<reference evidence="2 3" key="1">
    <citation type="submission" date="2016-07" db="EMBL/GenBank/DDBJ databases">
        <title>Genomic analysis of zinc-resistant bacterium Mucilaginibacter pedocola TBZ30.</title>
        <authorList>
            <person name="Huang J."/>
            <person name="Tang J."/>
        </authorList>
    </citation>
    <scope>NUCLEOTIDE SEQUENCE [LARGE SCALE GENOMIC DNA]</scope>
    <source>
        <strain evidence="2 3">TBZ30</strain>
    </source>
</reference>
<evidence type="ECO:0000313" key="3">
    <source>
        <dbReference type="Proteomes" id="UP000189739"/>
    </source>
</evidence>
<accession>A0A1S9PK31</accession>
<organism evidence="2 3">
    <name type="scientific">Mucilaginibacter pedocola</name>
    <dbReference type="NCBI Taxonomy" id="1792845"/>
    <lineage>
        <taxon>Bacteria</taxon>
        <taxon>Pseudomonadati</taxon>
        <taxon>Bacteroidota</taxon>
        <taxon>Sphingobacteriia</taxon>
        <taxon>Sphingobacteriales</taxon>
        <taxon>Sphingobacteriaceae</taxon>
        <taxon>Mucilaginibacter</taxon>
    </lineage>
</organism>